<comment type="similarity">
    <text evidence="1">Belongs to the RRN3 family.</text>
</comment>
<evidence type="ECO:0000313" key="4">
    <source>
        <dbReference type="Proteomes" id="UP000019484"/>
    </source>
</evidence>
<dbReference type="SUPFAM" id="SSF48371">
    <property type="entry name" value="ARM repeat"/>
    <property type="match status" value="1"/>
</dbReference>
<dbReference type="Pfam" id="PF05327">
    <property type="entry name" value="RRN3"/>
    <property type="match status" value="1"/>
</dbReference>
<feature type="compositionally biased region" description="Acidic residues" evidence="2">
    <location>
        <begin position="304"/>
        <end position="327"/>
    </location>
</feature>
<dbReference type="InterPro" id="IPR016024">
    <property type="entry name" value="ARM-type_fold"/>
</dbReference>
<dbReference type="RefSeq" id="XP_007721622.1">
    <property type="nucleotide sequence ID" value="XM_007723432.1"/>
</dbReference>
<evidence type="ECO:0000256" key="1">
    <source>
        <dbReference type="ARBA" id="ARBA00010098"/>
    </source>
</evidence>
<sequence>MPSLPPKSVRPQPIQRRSTLKRSLDEAGIMDAPSSPSKRSRVTFDSDVEIVSADDDEDLDPLVVKEQVRRAIERHRNKDDEAYERIKGYFTTSHEKPNASSTKALRVHLQALLANVTALTKDCSGLVNAILYSEWIGRDEAYYALFVRYLNNLAAAQRGYQQKIMSVLVDLLGPQKTRRIAGSKPVRQRTIHRRALQAIQHITVNVPSSPAALADRVSSRLEFDFRKPEERMTYIRNFMEMIKYVPELTSEILTCVLKELIKLDVSVQVDLDEEEDDAEDDILNHMSSSQTLVPSQDMLKGNLEEEDDDDDVSTTDESDIEEDEDVDPATARRQKLKDDIKQVDMIMDILFQYYAKLTASTLLQDRDTAVDQLINQFHTHILPTYRARHPQFLVFHFAQSDPIIVDRFVTSCVAVLVNKRAPHLLRHSAAAYFSGFVGRGAHVSPQVVQDCLSILTEHLDTLRKAYEPGCRGPDLKRYGDFYAAFQAILYIFCFRWRDIASASSDDDSEFDVDEEEVETYHFSESLREALRAAIYSPLNPLRVCTPVIVEQFAKLTHALQLFYVYPKLEENRHVRVTSHWRDNMSGLEISNPDRDLSWVGDNGMLEGYFPYDPYHLPISKHWIEGDYVEWKGIPGDEADETDSEEDTGMDFDDMDRAEHGNDAELLGDESDDE</sequence>
<gene>
    <name evidence="3" type="ORF">A1O1_02521</name>
</gene>
<dbReference type="HOGENOM" id="CLU_010579_1_1_1"/>
<dbReference type="PANTHER" id="PTHR12790:SF0">
    <property type="entry name" value="RNA POLYMERASE I-SPECIFIC TRANSCRIPTION INITIATION FACTOR RRN3-RELATED"/>
    <property type="match status" value="1"/>
</dbReference>
<dbReference type="GeneID" id="19157421"/>
<dbReference type="GO" id="GO:0005634">
    <property type="term" value="C:nucleus"/>
    <property type="evidence" value="ECO:0007669"/>
    <property type="project" value="TreeGrafter"/>
</dbReference>
<keyword evidence="4" id="KW-1185">Reference proteome</keyword>
<reference evidence="3 4" key="1">
    <citation type="submission" date="2013-03" db="EMBL/GenBank/DDBJ databases">
        <title>The Genome Sequence of Capronia coronata CBS 617.96.</title>
        <authorList>
            <consortium name="The Broad Institute Genomics Platform"/>
            <person name="Cuomo C."/>
            <person name="de Hoog S."/>
            <person name="Gorbushina A."/>
            <person name="Walker B."/>
            <person name="Young S.K."/>
            <person name="Zeng Q."/>
            <person name="Gargeya S."/>
            <person name="Fitzgerald M."/>
            <person name="Haas B."/>
            <person name="Abouelleil A."/>
            <person name="Allen A.W."/>
            <person name="Alvarado L."/>
            <person name="Arachchi H.M."/>
            <person name="Berlin A.M."/>
            <person name="Chapman S.B."/>
            <person name="Gainer-Dewar J."/>
            <person name="Goldberg J."/>
            <person name="Griggs A."/>
            <person name="Gujja S."/>
            <person name="Hansen M."/>
            <person name="Howarth C."/>
            <person name="Imamovic A."/>
            <person name="Ireland A."/>
            <person name="Larimer J."/>
            <person name="McCowan C."/>
            <person name="Murphy C."/>
            <person name="Pearson M."/>
            <person name="Poon T.W."/>
            <person name="Priest M."/>
            <person name="Roberts A."/>
            <person name="Saif S."/>
            <person name="Shea T."/>
            <person name="Sisk P."/>
            <person name="Sykes S."/>
            <person name="Wortman J."/>
            <person name="Nusbaum C."/>
            <person name="Birren B."/>
        </authorList>
    </citation>
    <scope>NUCLEOTIDE SEQUENCE [LARGE SCALE GENOMIC DNA]</scope>
    <source>
        <strain evidence="3 4">CBS 617.96</strain>
    </source>
</reference>
<feature type="region of interest" description="Disordered" evidence="2">
    <location>
        <begin position="302"/>
        <end position="334"/>
    </location>
</feature>
<evidence type="ECO:0008006" key="5">
    <source>
        <dbReference type="Google" id="ProtNLM"/>
    </source>
</evidence>
<protein>
    <recommendedName>
        <fullName evidence="5">RNA polymerase I-specific transcription initiation factor RRN3</fullName>
    </recommendedName>
</protein>
<dbReference type="GO" id="GO:0001042">
    <property type="term" value="F:RNA polymerase I core binding"/>
    <property type="evidence" value="ECO:0007669"/>
    <property type="project" value="TreeGrafter"/>
</dbReference>
<evidence type="ECO:0000313" key="3">
    <source>
        <dbReference type="EMBL" id="EXJ94128.1"/>
    </source>
</evidence>
<name>W9YNJ6_9EURO</name>
<dbReference type="Proteomes" id="UP000019484">
    <property type="component" value="Unassembled WGS sequence"/>
</dbReference>
<dbReference type="GO" id="GO:0001181">
    <property type="term" value="F:RNA polymerase I general transcription initiation factor activity"/>
    <property type="evidence" value="ECO:0007669"/>
    <property type="project" value="InterPro"/>
</dbReference>
<dbReference type="STRING" id="1182541.W9YNJ6"/>
<comment type="caution">
    <text evidence="3">The sequence shown here is derived from an EMBL/GenBank/DDBJ whole genome shotgun (WGS) entry which is preliminary data.</text>
</comment>
<evidence type="ECO:0000256" key="2">
    <source>
        <dbReference type="SAM" id="MobiDB-lite"/>
    </source>
</evidence>
<dbReference type="EMBL" id="AMWN01000002">
    <property type="protein sequence ID" value="EXJ94128.1"/>
    <property type="molecule type" value="Genomic_DNA"/>
</dbReference>
<organism evidence="3 4">
    <name type="scientific">Capronia coronata CBS 617.96</name>
    <dbReference type="NCBI Taxonomy" id="1182541"/>
    <lineage>
        <taxon>Eukaryota</taxon>
        <taxon>Fungi</taxon>
        <taxon>Dikarya</taxon>
        <taxon>Ascomycota</taxon>
        <taxon>Pezizomycotina</taxon>
        <taxon>Eurotiomycetes</taxon>
        <taxon>Chaetothyriomycetidae</taxon>
        <taxon>Chaetothyriales</taxon>
        <taxon>Herpotrichiellaceae</taxon>
        <taxon>Capronia</taxon>
    </lineage>
</organism>
<dbReference type="GO" id="GO:0006361">
    <property type="term" value="P:transcription initiation at RNA polymerase I promoter"/>
    <property type="evidence" value="ECO:0007669"/>
    <property type="project" value="InterPro"/>
</dbReference>
<feature type="compositionally biased region" description="Acidic residues" evidence="2">
    <location>
        <begin position="636"/>
        <end position="653"/>
    </location>
</feature>
<dbReference type="OrthoDB" id="26970at2759"/>
<proteinExistence type="inferred from homology"/>
<dbReference type="eggNOG" id="KOG2434">
    <property type="taxonomic scope" value="Eukaryota"/>
</dbReference>
<dbReference type="AlphaFoldDB" id="W9YNJ6"/>
<feature type="region of interest" description="Disordered" evidence="2">
    <location>
        <begin position="1"/>
        <end position="43"/>
    </location>
</feature>
<feature type="region of interest" description="Disordered" evidence="2">
    <location>
        <begin position="633"/>
        <end position="673"/>
    </location>
</feature>
<dbReference type="PANTHER" id="PTHR12790">
    <property type="entry name" value="TRANSCRIPTION INITIATION FACTOR IA RRN3"/>
    <property type="match status" value="1"/>
</dbReference>
<accession>W9YNJ6</accession>
<dbReference type="InterPro" id="IPR007991">
    <property type="entry name" value="RNA_pol_I_trans_ini_fac_RRN3"/>
</dbReference>